<name>A0A2N6MNF6_9CYAN</name>
<dbReference type="AlphaFoldDB" id="A0A2N6MNF6"/>
<feature type="repeat" description="TPR" evidence="1">
    <location>
        <begin position="188"/>
        <end position="221"/>
    </location>
</feature>
<dbReference type="InterPro" id="IPR019734">
    <property type="entry name" value="TPR_rpt"/>
</dbReference>
<dbReference type="InterPro" id="IPR011990">
    <property type="entry name" value="TPR-like_helical_dom_sf"/>
</dbReference>
<dbReference type="EMBL" id="NMQI01000031">
    <property type="protein sequence ID" value="PMB48286.1"/>
    <property type="molecule type" value="Genomic_DNA"/>
</dbReference>
<dbReference type="SMART" id="SM00028">
    <property type="entry name" value="TPR"/>
    <property type="match status" value="3"/>
</dbReference>
<dbReference type="SUPFAM" id="SSF48452">
    <property type="entry name" value="TPR-like"/>
    <property type="match status" value="1"/>
</dbReference>
<gene>
    <name evidence="3" type="ORF">CEN41_01770</name>
</gene>
<comment type="caution">
    <text evidence="3">The sequence shown here is derived from an EMBL/GenBank/DDBJ whole genome shotgun (WGS) entry which is preliminary data.</text>
</comment>
<sequence>MRLLNEFRFFLGEKRFAALLWLLLITGLASTAALFADQEWSSTVQTLAVLVFLGGAVGIIVSAMDGDQRYRWGAILFPAVLALLIGALIVPSYFGFAVGAALGWLVAGWLIFRRSREPMEYKRAVKAMRRGDLDEAVKAMDAIIKQEPTTAHHYRFRAELLRLAGKLPRAKSDYERMKNLAKTDTERAVAYNGMAEVDLQAKLYAQALKSAEKAYELAPDDWVTAYNLGMIQDRLMDSAGVLTSLTERLNIQKVPDVRHRLLIALYVARAHVRSGNLAAAEPLLKQIERDRKGLREWELLLSDRNATVLREVLGEDVALLKALLTRETTLEALA</sequence>
<feature type="transmembrane region" description="Helical" evidence="2">
    <location>
        <begin position="94"/>
        <end position="112"/>
    </location>
</feature>
<protein>
    <submittedName>
        <fullName evidence="3">Uncharacterized protein</fullName>
    </submittedName>
</protein>
<keyword evidence="1" id="KW-0802">TPR repeat</keyword>
<evidence type="ECO:0000256" key="2">
    <source>
        <dbReference type="SAM" id="Phobius"/>
    </source>
</evidence>
<keyword evidence="2" id="KW-0812">Transmembrane</keyword>
<dbReference type="InterPro" id="IPR036259">
    <property type="entry name" value="MFS_trans_sf"/>
</dbReference>
<evidence type="ECO:0000313" key="3">
    <source>
        <dbReference type="EMBL" id="PMB48286.1"/>
    </source>
</evidence>
<feature type="transmembrane region" description="Helical" evidence="2">
    <location>
        <begin position="46"/>
        <end position="63"/>
    </location>
</feature>
<evidence type="ECO:0000256" key="1">
    <source>
        <dbReference type="PROSITE-ProRule" id="PRU00339"/>
    </source>
</evidence>
<dbReference type="SUPFAM" id="SSF103473">
    <property type="entry name" value="MFS general substrate transporter"/>
    <property type="match status" value="1"/>
</dbReference>
<dbReference type="Proteomes" id="UP000234966">
    <property type="component" value="Unassembled WGS sequence"/>
</dbReference>
<accession>A0A2N6MNF6</accession>
<keyword evidence="2" id="KW-0472">Membrane</keyword>
<feature type="transmembrane region" description="Helical" evidence="2">
    <location>
        <begin position="70"/>
        <end position="88"/>
    </location>
</feature>
<dbReference type="Gene3D" id="1.25.40.10">
    <property type="entry name" value="Tetratricopeptide repeat domain"/>
    <property type="match status" value="1"/>
</dbReference>
<reference evidence="3 4" key="1">
    <citation type="submission" date="2017-07" db="EMBL/GenBank/DDBJ databases">
        <title>Genomes of Fischerella (Mastigocladus) sp. strains.</title>
        <authorList>
            <person name="Miller S.R."/>
        </authorList>
    </citation>
    <scope>NUCLEOTIDE SEQUENCE [LARGE SCALE GENOMIC DNA]</scope>
    <source>
        <strain evidence="3 4">CCMEE 5330</strain>
    </source>
</reference>
<proteinExistence type="predicted"/>
<organism evidence="3 4">
    <name type="scientific">Fischerella thermalis CCMEE 5330</name>
    <dbReference type="NCBI Taxonomy" id="2019670"/>
    <lineage>
        <taxon>Bacteria</taxon>
        <taxon>Bacillati</taxon>
        <taxon>Cyanobacteriota</taxon>
        <taxon>Cyanophyceae</taxon>
        <taxon>Nostocales</taxon>
        <taxon>Hapalosiphonaceae</taxon>
        <taxon>Fischerella</taxon>
    </lineage>
</organism>
<dbReference type="PROSITE" id="PS50005">
    <property type="entry name" value="TPR"/>
    <property type="match status" value="1"/>
</dbReference>
<keyword evidence="2" id="KW-1133">Transmembrane helix</keyword>
<evidence type="ECO:0000313" key="4">
    <source>
        <dbReference type="Proteomes" id="UP000234966"/>
    </source>
</evidence>